<dbReference type="AlphaFoldDB" id="A0A4D4LES4"/>
<comment type="caution">
    <text evidence="2">The sequence shown here is derived from an EMBL/GenBank/DDBJ whole genome shotgun (WGS) entry which is preliminary data.</text>
</comment>
<keyword evidence="3" id="KW-1185">Reference proteome</keyword>
<evidence type="ECO:0000256" key="1">
    <source>
        <dbReference type="SAM" id="MobiDB-lite"/>
    </source>
</evidence>
<name>A0A4D4LES4_STRVO</name>
<protein>
    <submittedName>
        <fullName evidence="2">Uncharacterized protein</fullName>
    </submittedName>
</protein>
<evidence type="ECO:0000313" key="3">
    <source>
        <dbReference type="Proteomes" id="UP000301309"/>
    </source>
</evidence>
<proteinExistence type="predicted"/>
<gene>
    <name evidence="2" type="ORF">SVIO_103750</name>
</gene>
<feature type="compositionally biased region" description="Basic and acidic residues" evidence="1">
    <location>
        <begin position="24"/>
        <end position="42"/>
    </location>
</feature>
<evidence type="ECO:0000313" key="2">
    <source>
        <dbReference type="EMBL" id="GDY59752.1"/>
    </source>
</evidence>
<reference evidence="2 3" key="1">
    <citation type="journal article" date="2020" name="Int. J. Syst. Evol. Microbiol.">
        <title>Reclassification of Streptomyces castelarensis and Streptomyces sporoclivatus as later heterotypic synonyms of Streptomyces antimycoticus.</title>
        <authorList>
            <person name="Komaki H."/>
            <person name="Tamura T."/>
        </authorList>
    </citation>
    <scope>NUCLEOTIDE SEQUENCE [LARGE SCALE GENOMIC DNA]</scope>
    <source>
        <strain evidence="2 3">NBRC 13459</strain>
    </source>
</reference>
<organism evidence="2 3">
    <name type="scientific">Streptomyces violaceusniger</name>
    <dbReference type="NCBI Taxonomy" id="68280"/>
    <lineage>
        <taxon>Bacteria</taxon>
        <taxon>Bacillati</taxon>
        <taxon>Actinomycetota</taxon>
        <taxon>Actinomycetes</taxon>
        <taxon>Kitasatosporales</taxon>
        <taxon>Streptomycetaceae</taxon>
        <taxon>Streptomyces</taxon>
        <taxon>Streptomyces violaceusniger group</taxon>
    </lineage>
</organism>
<feature type="region of interest" description="Disordered" evidence="1">
    <location>
        <begin position="22"/>
        <end position="42"/>
    </location>
</feature>
<dbReference type="EMBL" id="BJHW01000002">
    <property type="protein sequence ID" value="GDY59752.1"/>
    <property type="molecule type" value="Genomic_DNA"/>
</dbReference>
<sequence length="42" mass="4874">MTWNLMHLAAMLQRAEGISAHGNRRTEWDAGCRPDFPNPEHR</sequence>
<dbReference type="Proteomes" id="UP000301309">
    <property type="component" value="Unassembled WGS sequence"/>
</dbReference>
<accession>A0A4D4LES4</accession>